<evidence type="ECO:0000313" key="4">
    <source>
        <dbReference type="Proteomes" id="UP000838686"/>
    </source>
</evidence>
<dbReference type="InterPro" id="IPR036582">
    <property type="entry name" value="Mao_N_sf"/>
</dbReference>
<reference evidence="3" key="1">
    <citation type="submission" date="2022-01" db="EMBL/GenBank/DDBJ databases">
        <authorList>
            <person name="Criscuolo A."/>
        </authorList>
    </citation>
    <scope>NUCLEOTIDE SEQUENCE</scope>
    <source>
        <strain evidence="3">CIP111893</strain>
    </source>
</reference>
<keyword evidence="1" id="KW-0732">Signal</keyword>
<feature type="chain" id="PRO_5046963459" description="Copper amine oxidase-like N-terminal domain-containing protein" evidence="1">
    <location>
        <begin position="16"/>
        <end position="175"/>
    </location>
</feature>
<proteinExistence type="predicted"/>
<dbReference type="Proteomes" id="UP000838686">
    <property type="component" value="Unassembled WGS sequence"/>
</dbReference>
<sequence>MIVMLSLMIMAPVYAADGMEEKVGRVYDFSGSRTEQIGLTIRYKLKTEPEVFFKGIHVPVRVLFAKVDADINWGHTSKVATIKKKGKRLVITQNKNYAPSEDEVLWPREWAIVEDGMTKISLPYLAYIFDRYAKHSEGAEASKWKEALLFLGIEHMDNLDSSPKDKTLHSFVTFK</sequence>
<comment type="caution">
    <text evidence="3">The sequence shown here is derived from an EMBL/GenBank/DDBJ whole genome shotgun (WGS) entry which is preliminary data.</text>
</comment>
<evidence type="ECO:0000256" key="1">
    <source>
        <dbReference type="SAM" id="SignalP"/>
    </source>
</evidence>
<accession>A0ABN8GKG5</accession>
<dbReference type="SUPFAM" id="SSF55383">
    <property type="entry name" value="Copper amine oxidase, domain N"/>
    <property type="match status" value="1"/>
</dbReference>
<feature type="domain" description="Copper amine oxidase-like N-terminal" evidence="2">
    <location>
        <begin position="44"/>
        <end position="134"/>
    </location>
</feature>
<keyword evidence="4" id="KW-1185">Reference proteome</keyword>
<gene>
    <name evidence="3" type="ORF">PAECIP111893_03386</name>
</gene>
<dbReference type="InterPro" id="IPR012854">
    <property type="entry name" value="Cu_amine_oxidase-like_N"/>
</dbReference>
<dbReference type="Pfam" id="PF07833">
    <property type="entry name" value="Cu_amine_oxidN1"/>
    <property type="match status" value="1"/>
</dbReference>
<organism evidence="3 4">
    <name type="scientific">Paenibacillus plantiphilus</name>
    <dbReference type="NCBI Taxonomy" id="2905650"/>
    <lineage>
        <taxon>Bacteria</taxon>
        <taxon>Bacillati</taxon>
        <taxon>Bacillota</taxon>
        <taxon>Bacilli</taxon>
        <taxon>Bacillales</taxon>
        <taxon>Paenibacillaceae</taxon>
        <taxon>Paenibacillus</taxon>
    </lineage>
</organism>
<feature type="signal peptide" evidence="1">
    <location>
        <begin position="1"/>
        <end position="15"/>
    </location>
</feature>
<name>A0ABN8GKG5_9BACL</name>
<evidence type="ECO:0000313" key="3">
    <source>
        <dbReference type="EMBL" id="CAH1211382.1"/>
    </source>
</evidence>
<dbReference type="Gene3D" id="3.30.457.10">
    <property type="entry name" value="Copper amine oxidase-like, N-terminal domain"/>
    <property type="match status" value="1"/>
</dbReference>
<evidence type="ECO:0000259" key="2">
    <source>
        <dbReference type="Pfam" id="PF07833"/>
    </source>
</evidence>
<protein>
    <recommendedName>
        <fullName evidence="2">Copper amine oxidase-like N-terminal domain-containing protein</fullName>
    </recommendedName>
</protein>
<dbReference type="EMBL" id="CAKMMF010000019">
    <property type="protein sequence ID" value="CAH1211382.1"/>
    <property type="molecule type" value="Genomic_DNA"/>
</dbReference>